<keyword evidence="2" id="KW-1185">Reference proteome</keyword>
<evidence type="ECO:0000313" key="1">
    <source>
        <dbReference type="EMBL" id="CAD8130023.1"/>
    </source>
</evidence>
<comment type="caution">
    <text evidence="1">The sequence shown here is derived from an EMBL/GenBank/DDBJ whole genome shotgun (WGS) entry which is preliminary data.</text>
</comment>
<sequence>MIGQNKKQLFTMIYHHLQNTLWSGLFKQTLILNKQKCLRECLISKKKSIILWGQIIMQVGRYTRRLQLNLLLITLKIFIKAVMFNSKQNIKKIAFCLFLIFLEIKDNLIQQFDQKKDHTYSFSVAKDK</sequence>
<dbReference type="EMBL" id="CAJJDN010000257">
    <property type="protein sequence ID" value="CAD8130023.1"/>
    <property type="molecule type" value="Genomic_DNA"/>
</dbReference>
<proteinExistence type="predicted"/>
<accession>A0A8S1RRP1</accession>
<evidence type="ECO:0000313" key="2">
    <source>
        <dbReference type="Proteomes" id="UP000692954"/>
    </source>
</evidence>
<dbReference type="AlphaFoldDB" id="A0A8S1RRP1"/>
<organism evidence="1 2">
    <name type="scientific">Paramecium sonneborni</name>
    <dbReference type="NCBI Taxonomy" id="65129"/>
    <lineage>
        <taxon>Eukaryota</taxon>
        <taxon>Sar</taxon>
        <taxon>Alveolata</taxon>
        <taxon>Ciliophora</taxon>
        <taxon>Intramacronucleata</taxon>
        <taxon>Oligohymenophorea</taxon>
        <taxon>Peniculida</taxon>
        <taxon>Parameciidae</taxon>
        <taxon>Paramecium</taxon>
    </lineage>
</organism>
<protein>
    <submittedName>
        <fullName evidence="1">Uncharacterized protein</fullName>
    </submittedName>
</protein>
<dbReference type="Proteomes" id="UP000692954">
    <property type="component" value="Unassembled WGS sequence"/>
</dbReference>
<reference evidence="1" key="1">
    <citation type="submission" date="2021-01" db="EMBL/GenBank/DDBJ databases">
        <authorList>
            <consortium name="Genoscope - CEA"/>
            <person name="William W."/>
        </authorList>
    </citation>
    <scope>NUCLEOTIDE SEQUENCE</scope>
</reference>
<gene>
    <name evidence="1" type="ORF">PSON_ATCC_30995.1.T2570010</name>
</gene>
<name>A0A8S1RRP1_9CILI</name>